<dbReference type="RefSeq" id="WP_160334889.1">
    <property type="nucleotide sequence ID" value="NZ_WSRP01000010.1"/>
</dbReference>
<name>A0A6L6YID9_9BURK</name>
<gene>
    <name evidence="1" type="ORF">E5987_04455</name>
</gene>
<evidence type="ECO:0000313" key="2">
    <source>
        <dbReference type="Proteomes" id="UP000472580"/>
    </source>
</evidence>
<proteinExistence type="predicted"/>
<comment type="caution">
    <text evidence="1">The sequence shown here is derived from an EMBL/GenBank/DDBJ whole genome shotgun (WGS) entry which is preliminary data.</text>
</comment>
<organism evidence="1 2">
    <name type="scientific">Parasutterella muris</name>
    <dbReference type="NCBI Taxonomy" id="2565572"/>
    <lineage>
        <taxon>Bacteria</taxon>
        <taxon>Pseudomonadati</taxon>
        <taxon>Pseudomonadota</taxon>
        <taxon>Betaproteobacteria</taxon>
        <taxon>Burkholderiales</taxon>
        <taxon>Sutterellaceae</taxon>
        <taxon>Parasutterella</taxon>
    </lineage>
</organism>
<keyword evidence="2" id="KW-1185">Reference proteome</keyword>
<protein>
    <submittedName>
        <fullName evidence="1">Uncharacterized protein</fullName>
    </submittedName>
</protein>
<sequence>MLITLIVPVLNEEESIPLFYKKIRSLYPNSTKDKLTFEEEDDDKLHRKEKDIELLGGVISNTGLKKLLTLLKKILNLI</sequence>
<dbReference type="Proteomes" id="UP000472580">
    <property type="component" value="Unassembled WGS sequence"/>
</dbReference>
<accession>A0A6L6YID9</accession>
<evidence type="ECO:0000313" key="1">
    <source>
        <dbReference type="EMBL" id="MVX56458.1"/>
    </source>
</evidence>
<dbReference type="AlphaFoldDB" id="A0A6L6YID9"/>
<dbReference type="EMBL" id="WSRP01000010">
    <property type="protein sequence ID" value="MVX56458.1"/>
    <property type="molecule type" value="Genomic_DNA"/>
</dbReference>
<reference evidence="1 2" key="1">
    <citation type="submission" date="2019-12" db="EMBL/GenBank/DDBJ databases">
        <title>Microbes associate with the intestines of laboratory mice.</title>
        <authorList>
            <person name="Navarre W."/>
            <person name="Wong E."/>
        </authorList>
    </citation>
    <scope>NUCLEOTIDE SEQUENCE [LARGE SCALE GENOMIC DNA]</scope>
    <source>
        <strain evidence="1 2">NM82_D38</strain>
    </source>
</reference>